<proteinExistence type="predicted"/>
<dbReference type="GO" id="GO:0080153">
    <property type="term" value="P:negative regulation of reductive pentose-phosphate cycle"/>
    <property type="evidence" value="ECO:0007669"/>
    <property type="project" value="TreeGrafter"/>
</dbReference>
<dbReference type="OrthoDB" id="4362at2759"/>
<evidence type="ECO:0000256" key="1">
    <source>
        <dbReference type="SAM" id="MobiDB-lite"/>
    </source>
</evidence>
<dbReference type="GeneID" id="17319564"/>
<dbReference type="GO" id="GO:0009507">
    <property type="term" value="C:chloroplast"/>
    <property type="evidence" value="ECO:0007669"/>
    <property type="project" value="TreeGrafter"/>
</dbReference>
<keyword evidence="4" id="KW-1185">Reference proteome</keyword>
<evidence type="ECO:0000259" key="2">
    <source>
        <dbReference type="SMART" id="SM01093"/>
    </source>
</evidence>
<dbReference type="RefSeq" id="XP_005711763.1">
    <property type="nucleotide sequence ID" value="XM_005711706.1"/>
</dbReference>
<reference evidence="4" key="1">
    <citation type="journal article" date="2013" name="Proc. Natl. Acad. Sci. U.S.A.">
        <title>Genome structure and metabolic features in the red seaweed Chondrus crispus shed light on evolution of the Archaeplastida.</title>
        <authorList>
            <person name="Collen J."/>
            <person name="Porcel B."/>
            <person name="Carre W."/>
            <person name="Ball S.G."/>
            <person name="Chaparro C."/>
            <person name="Tonon T."/>
            <person name="Barbeyron T."/>
            <person name="Michel G."/>
            <person name="Noel B."/>
            <person name="Valentin K."/>
            <person name="Elias M."/>
            <person name="Artiguenave F."/>
            <person name="Arun A."/>
            <person name="Aury J.M."/>
            <person name="Barbosa-Neto J.F."/>
            <person name="Bothwell J.H."/>
            <person name="Bouget F.Y."/>
            <person name="Brillet L."/>
            <person name="Cabello-Hurtado F."/>
            <person name="Capella-Gutierrez S."/>
            <person name="Charrier B."/>
            <person name="Cladiere L."/>
            <person name="Cock J.M."/>
            <person name="Coelho S.M."/>
            <person name="Colleoni C."/>
            <person name="Czjzek M."/>
            <person name="Da Silva C."/>
            <person name="Delage L."/>
            <person name="Denoeud F."/>
            <person name="Deschamps P."/>
            <person name="Dittami S.M."/>
            <person name="Gabaldon T."/>
            <person name="Gachon C.M."/>
            <person name="Groisillier A."/>
            <person name="Herve C."/>
            <person name="Jabbari K."/>
            <person name="Katinka M."/>
            <person name="Kloareg B."/>
            <person name="Kowalczyk N."/>
            <person name="Labadie K."/>
            <person name="Leblanc C."/>
            <person name="Lopez P.J."/>
            <person name="McLachlan D.H."/>
            <person name="Meslet-Cladiere L."/>
            <person name="Moustafa A."/>
            <person name="Nehr Z."/>
            <person name="Nyvall Collen P."/>
            <person name="Panaud O."/>
            <person name="Partensky F."/>
            <person name="Poulain J."/>
            <person name="Rensing S.A."/>
            <person name="Rousvoal S."/>
            <person name="Samson G."/>
            <person name="Symeonidi A."/>
            <person name="Weissenbach J."/>
            <person name="Zambounis A."/>
            <person name="Wincker P."/>
            <person name="Boyen C."/>
        </authorList>
    </citation>
    <scope>NUCLEOTIDE SEQUENCE [LARGE SCALE GENOMIC DNA]</scope>
    <source>
        <strain evidence="4">cv. Stackhouse</strain>
    </source>
</reference>
<evidence type="ECO:0000313" key="3">
    <source>
        <dbReference type="EMBL" id="CDF32098.1"/>
    </source>
</evidence>
<gene>
    <name evidence="3" type="ORF">CHC_T00008631001</name>
</gene>
<dbReference type="KEGG" id="ccp:CHC_T00008631001"/>
<feature type="domain" description="CP12" evidence="2">
    <location>
        <begin position="60"/>
        <end position="130"/>
    </location>
</feature>
<dbReference type="AlphaFoldDB" id="R7Q2J1"/>
<dbReference type="Pfam" id="PF02672">
    <property type="entry name" value="CP12"/>
    <property type="match status" value="1"/>
</dbReference>
<dbReference type="EMBL" id="HG001459">
    <property type="protein sequence ID" value="CDF32098.1"/>
    <property type="molecule type" value="Genomic_DNA"/>
</dbReference>
<dbReference type="InterPro" id="IPR039314">
    <property type="entry name" value="CP12-like"/>
</dbReference>
<feature type="region of interest" description="Disordered" evidence="1">
    <location>
        <begin position="102"/>
        <end position="130"/>
    </location>
</feature>
<dbReference type="Gramene" id="CDF32098">
    <property type="protein sequence ID" value="CDF32098"/>
    <property type="gene ID" value="CHC_T00008631001"/>
</dbReference>
<feature type="compositionally biased region" description="Basic and acidic residues" evidence="1">
    <location>
        <begin position="111"/>
        <end position="130"/>
    </location>
</feature>
<dbReference type="STRING" id="2769.R7Q2J1"/>
<dbReference type="SMART" id="SM01093">
    <property type="entry name" value="CP12"/>
    <property type="match status" value="1"/>
</dbReference>
<name>R7Q2J1_CHOCR</name>
<feature type="non-terminal residue" evidence="3">
    <location>
        <position position="1"/>
    </location>
</feature>
<dbReference type="InterPro" id="IPR003823">
    <property type="entry name" value="CP12_dom"/>
</dbReference>
<dbReference type="PANTHER" id="PTHR33921:SF15">
    <property type="entry name" value="CALVIN CYCLE PROTEIN CP12-2, CHLOROPLASTIC"/>
    <property type="match status" value="1"/>
</dbReference>
<protein>
    <submittedName>
        <fullName evidence="3">CP12 protein, chloroplast, involves in the regulation of CO2 assimilation</fullName>
    </submittedName>
</protein>
<organism evidence="3 4">
    <name type="scientific">Chondrus crispus</name>
    <name type="common">Carrageen Irish moss</name>
    <name type="synonym">Polymorpha crispa</name>
    <dbReference type="NCBI Taxonomy" id="2769"/>
    <lineage>
        <taxon>Eukaryota</taxon>
        <taxon>Rhodophyta</taxon>
        <taxon>Florideophyceae</taxon>
        <taxon>Rhodymeniophycidae</taxon>
        <taxon>Gigartinales</taxon>
        <taxon>Gigartinaceae</taxon>
        <taxon>Chondrus</taxon>
    </lineage>
</organism>
<dbReference type="Proteomes" id="UP000012073">
    <property type="component" value="Unassembled WGS sequence"/>
</dbReference>
<sequence length="130" mass="14285">LTDICHRLTYPLPAMAFVSSVSVAVRPASVTPAVSSFKGSSLRWTTPKPRVALSMNLDTIQVKIQEEMKKAQDATQQFGKGSKEAALAWDVVEELEAEASHLKANKGSNDPLEKFCEESPEADECRVYED</sequence>
<evidence type="ECO:0000313" key="4">
    <source>
        <dbReference type="Proteomes" id="UP000012073"/>
    </source>
</evidence>
<accession>R7Q2J1</accession>
<dbReference type="PANTHER" id="PTHR33921">
    <property type="entry name" value="CALVIN CYCLE PROTEIN CP12-2, CHLOROPLASTIC"/>
    <property type="match status" value="1"/>
</dbReference>